<dbReference type="Proteomes" id="UP000095767">
    <property type="component" value="Unassembled WGS sequence"/>
</dbReference>
<keyword evidence="2" id="KW-1185">Reference proteome</keyword>
<organism evidence="1 2">
    <name type="scientific">Dichanthelium oligosanthes</name>
    <dbReference type="NCBI Taxonomy" id="888268"/>
    <lineage>
        <taxon>Eukaryota</taxon>
        <taxon>Viridiplantae</taxon>
        <taxon>Streptophyta</taxon>
        <taxon>Embryophyta</taxon>
        <taxon>Tracheophyta</taxon>
        <taxon>Spermatophyta</taxon>
        <taxon>Magnoliopsida</taxon>
        <taxon>Liliopsida</taxon>
        <taxon>Poales</taxon>
        <taxon>Poaceae</taxon>
        <taxon>PACMAD clade</taxon>
        <taxon>Panicoideae</taxon>
        <taxon>Panicodae</taxon>
        <taxon>Paniceae</taxon>
        <taxon>Dichantheliinae</taxon>
        <taxon>Dichanthelium</taxon>
    </lineage>
</organism>
<name>A0A1E5VI64_9POAL</name>
<evidence type="ECO:0000313" key="1">
    <source>
        <dbReference type="EMBL" id="OEL24818.1"/>
    </source>
</evidence>
<dbReference type="EMBL" id="LWDX02038843">
    <property type="protein sequence ID" value="OEL24818.1"/>
    <property type="molecule type" value="Genomic_DNA"/>
</dbReference>
<proteinExistence type="predicted"/>
<feature type="non-terminal residue" evidence="1">
    <location>
        <position position="72"/>
    </location>
</feature>
<evidence type="ECO:0000313" key="2">
    <source>
        <dbReference type="Proteomes" id="UP000095767"/>
    </source>
</evidence>
<reference evidence="1 2" key="1">
    <citation type="submission" date="2016-09" db="EMBL/GenBank/DDBJ databases">
        <title>The draft genome of Dichanthelium oligosanthes: A C3 panicoid grass species.</title>
        <authorList>
            <person name="Studer A.J."/>
            <person name="Schnable J.C."/>
            <person name="Brutnell T.P."/>
        </authorList>
    </citation>
    <scope>NUCLEOTIDE SEQUENCE [LARGE SCALE GENOMIC DNA]</scope>
    <source>
        <strain evidence="2">cv. Kellogg 1175</strain>
        <tissue evidence="1">Leaf</tissue>
    </source>
</reference>
<sequence>MGGLLSTKSRSEREWEAILNHHAWICEVIPMWIKPANHITRHNCTMHDVVRTFAEFMAKEDSLVVLDKQVAA</sequence>
<gene>
    <name evidence="1" type="ORF">BAE44_0014163</name>
</gene>
<accession>A0A1E5VI64</accession>
<protein>
    <submittedName>
        <fullName evidence="1">Uncharacterized protein</fullName>
    </submittedName>
</protein>
<dbReference type="AlphaFoldDB" id="A0A1E5VI64"/>
<comment type="caution">
    <text evidence="1">The sequence shown here is derived from an EMBL/GenBank/DDBJ whole genome shotgun (WGS) entry which is preliminary data.</text>
</comment>